<dbReference type="EMBL" id="KV442088">
    <property type="protein sequence ID" value="OAQ24751.1"/>
    <property type="molecule type" value="Genomic_DNA"/>
</dbReference>
<protein>
    <recommendedName>
        <fullName evidence="4">Transposase</fullName>
    </recommendedName>
</protein>
<dbReference type="Proteomes" id="UP000078512">
    <property type="component" value="Unassembled WGS sequence"/>
</dbReference>
<accession>A0A197JJR7</accession>
<dbReference type="AlphaFoldDB" id="A0A197JJR7"/>
<evidence type="ECO:0000256" key="1">
    <source>
        <dbReference type="SAM" id="MobiDB-lite"/>
    </source>
</evidence>
<evidence type="ECO:0008006" key="4">
    <source>
        <dbReference type="Google" id="ProtNLM"/>
    </source>
</evidence>
<dbReference type="OrthoDB" id="2420459at2759"/>
<evidence type="ECO:0000313" key="3">
    <source>
        <dbReference type="Proteomes" id="UP000078512"/>
    </source>
</evidence>
<keyword evidence="3" id="KW-1185">Reference proteome</keyword>
<feature type="compositionally biased region" description="Basic residues" evidence="1">
    <location>
        <begin position="11"/>
        <end position="23"/>
    </location>
</feature>
<proteinExistence type="predicted"/>
<gene>
    <name evidence="2" type="ORF">K457DRAFT_58213</name>
</gene>
<feature type="non-terminal residue" evidence="2">
    <location>
        <position position="109"/>
    </location>
</feature>
<organism evidence="2 3">
    <name type="scientific">Linnemannia elongata AG-77</name>
    <dbReference type="NCBI Taxonomy" id="1314771"/>
    <lineage>
        <taxon>Eukaryota</taxon>
        <taxon>Fungi</taxon>
        <taxon>Fungi incertae sedis</taxon>
        <taxon>Mucoromycota</taxon>
        <taxon>Mortierellomycotina</taxon>
        <taxon>Mortierellomycetes</taxon>
        <taxon>Mortierellales</taxon>
        <taxon>Mortierellaceae</taxon>
        <taxon>Linnemannia</taxon>
    </lineage>
</organism>
<feature type="region of interest" description="Disordered" evidence="1">
    <location>
        <begin position="1"/>
        <end position="23"/>
    </location>
</feature>
<sequence length="109" mass="11629">GTGGSCVGSRLKGHSKRGGGKMCHQHRQYGVVAHTNEQRTSQLCSACFQPVELAPATRAQNGETKRVRLHGAVICRNRDCPRFKAKKSTQGRDSNAAVNIAVAGSSNLL</sequence>
<reference evidence="2 3" key="1">
    <citation type="submission" date="2016-05" db="EMBL/GenBank/DDBJ databases">
        <title>Genome sequencing reveals origins of a unique bacterial endosymbiosis in the earliest lineages of terrestrial Fungi.</title>
        <authorList>
            <consortium name="DOE Joint Genome Institute"/>
            <person name="Uehling J."/>
            <person name="Gryganskyi A."/>
            <person name="Hameed K."/>
            <person name="Tschaplinski T."/>
            <person name="Misztal P."/>
            <person name="Wu S."/>
            <person name="Desiro A."/>
            <person name="Vande Pol N."/>
            <person name="Du Z.-Y."/>
            <person name="Zienkiewicz A."/>
            <person name="Zienkiewicz K."/>
            <person name="Morin E."/>
            <person name="Tisserant E."/>
            <person name="Splivallo R."/>
            <person name="Hainaut M."/>
            <person name="Henrissat B."/>
            <person name="Ohm R."/>
            <person name="Kuo A."/>
            <person name="Yan J."/>
            <person name="Lipzen A."/>
            <person name="Nolan M."/>
            <person name="Labutti K."/>
            <person name="Barry K."/>
            <person name="Goldstein A."/>
            <person name="Labbe J."/>
            <person name="Schadt C."/>
            <person name="Tuskan G."/>
            <person name="Grigoriev I."/>
            <person name="Martin F."/>
            <person name="Vilgalys R."/>
            <person name="Bonito G."/>
        </authorList>
    </citation>
    <scope>NUCLEOTIDE SEQUENCE [LARGE SCALE GENOMIC DNA]</scope>
    <source>
        <strain evidence="2 3">AG-77</strain>
    </source>
</reference>
<name>A0A197JJR7_9FUNG</name>
<feature type="non-terminal residue" evidence="2">
    <location>
        <position position="1"/>
    </location>
</feature>
<evidence type="ECO:0000313" key="2">
    <source>
        <dbReference type="EMBL" id="OAQ24751.1"/>
    </source>
</evidence>